<feature type="repeat" description="TPR" evidence="4">
    <location>
        <begin position="74"/>
        <end position="107"/>
    </location>
</feature>
<proteinExistence type="predicted"/>
<feature type="repeat" description="TPR" evidence="4">
    <location>
        <begin position="108"/>
        <end position="141"/>
    </location>
</feature>
<dbReference type="AlphaFoldDB" id="A0A948RX41"/>
<feature type="coiled-coil region" evidence="5">
    <location>
        <begin position="290"/>
        <end position="317"/>
    </location>
</feature>
<evidence type="ECO:0000313" key="6">
    <source>
        <dbReference type="EMBL" id="MBU2691229.1"/>
    </source>
</evidence>
<keyword evidence="5" id="KW-0175">Coiled coil</keyword>
<gene>
    <name evidence="6" type="ORF">KJ970_09890</name>
</gene>
<dbReference type="Gene3D" id="1.25.40.10">
    <property type="entry name" value="Tetratricopeptide repeat domain"/>
    <property type="match status" value="2"/>
</dbReference>
<dbReference type="GO" id="GO:0016757">
    <property type="term" value="F:glycosyltransferase activity"/>
    <property type="evidence" value="ECO:0007669"/>
    <property type="project" value="UniProtKB-KW"/>
</dbReference>
<feature type="repeat" description="TPR" evidence="4">
    <location>
        <begin position="183"/>
        <end position="216"/>
    </location>
</feature>
<evidence type="ECO:0000256" key="1">
    <source>
        <dbReference type="ARBA" id="ARBA00004922"/>
    </source>
</evidence>
<dbReference type="PANTHER" id="PTHR44835">
    <property type="entry name" value="UDP-N-ACETYLGLUCOSAMINE--PEPTIDE N-ACETYLGLUCOSAMINYLTRANSFERASE SPINDLY-RELATED"/>
    <property type="match status" value="1"/>
</dbReference>
<dbReference type="SUPFAM" id="SSF48452">
    <property type="entry name" value="TPR-like"/>
    <property type="match status" value="1"/>
</dbReference>
<dbReference type="Pfam" id="PF14559">
    <property type="entry name" value="TPR_19"/>
    <property type="match status" value="1"/>
</dbReference>
<comment type="caution">
    <text evidence="6">The sequence shown here is derived from an EMBL/GenBank/DDBJ whole genome shotgun (WGS) entry which is preliminary data.</text>
</comment>
<name>A0A948RX41_UNCEI</name>
<dbReference type="PROSITE" id="PS50005">
    <property type="entry name" value="TPR"/>
    <property type="match status" value="4"/>
</dbReference>
<protein>
    <submittedName>
        <fullName evidence="6">Tetratricopeptide repeat protein</fullName>
    </submittedName>
</protein>
<keyword evidence="3" id="KW-0808">Transferase</keyword>
<dbReference type="InterPro" id="IPR051939">
    <property type="entry name" value="Glycosyltr_41/O-GlcNAc_trsf"/>
</dbReference>
<dbReference type="PANTHER" id="PTHR44835:SF1">
    <property type="entry name" value="PROTEIN O-GLCNAC TRANSFERASE"/>
    <property type="match status" value="1"/>
</dbReference>
<keyword evidence="2" id="KW-0328">Glycosyltransferase</keyword>
<dbReference type="Pfam" id="PF13414">
    <property type="entry name" value="TPR_11"/>
    <property type="match status" value="1"/>
</dbReference>
<dbReference type="InterPro" id="IPR019734">
    <property type="entry name" value="TPR_rpt"/>
</dbReference>
<accession>A0A948RX41</accession>
<dbReference type="Proteomes" id="UP000777784">
    <property type="component" value="Unassembled WGS sequence"/>
</dbReference>
<dbReference type="Pfam" id="PF13181">
    <property type="entry name" value="TPR_8"/>
    <property type="match status" value="1"/>
</dbReference>
<feature type="repeat" description="TPR" evidence="4">
    <location>
        <begin position="217"/>
        <end position="250"/>
    </location>
</feature>
<evidence type="ECO:0000256" key="3">
    <source>
        <dbReference type="ARBA" id="ARBA00022679"/>
    </source>
</evidence>
<dbReference type="InterPro" id="IPR011990">
    <property type="entry name" value="TPR-like_helical_dom_sf"/>
</dbReference>
<dbReference type="SMART" id="SM00028">
    <property type="entry name" value="TPR"/>
    <property type="match status" value="6"/>
</dbReference>
<evidence type="ECO:0000256" key="4">
    <source>
        <dbReference type="PROSITE-ProRule" id="PRU00339"/>
    </source>
</evidence>
<evidence type="ECO:0000256" key="2">
    <source>
        <dbReference type="ARBA" id="ARBA00022676"/>
    </source>
</evidence>
<reference evidence="6" key="1">
    <citation type="submission" date="2021-05" db="EMBL/GenBank/DDBJ databases">
        <title>Energy efficiency and biological interactions define the core microbiome of deep oligotrophic groundwater.</title>
        <authorList>
            <person name="Mehrshad M."/>
            <person name="Lopez-Fernandez M."/>
            <person name="Bell E."/>
            <person name="Bernier-Latmani R."/>
            <person name="Bertilsson S."/>
            <person name="Dopson M."/>
        </authorList>
    </citation>
    <scope>NUCLEOTIDE SEQUENCE</scope>
    <source>
        <strain evidence="6">Modern_marine.mb.64</strain>
    </source>
</reference>
<keyword evidence="4" id="KW-0802">TPR repeat</keyword>
<organism evidence="6 7">
    <name type="scientific">Eiseniibacteriota bacterium</name>
    <dbReference type="NCBI Taxonomy" id="2212470"/>
    <lineage>
        <taxon>Bacteria</taxon>
        <taxon>Candidatus Eiseniibacteriota</taxon>
    </lineage>
</organism>
<dbReference type="EMBL" id="JAHJDP010000048">
    <property type="protein sequence ID" value="MBU2691229.1"/>
    <property type="molecule type" value="Genomic_DNA"/>
</dbReference>
<sequence>MKNRTWISKMVLIMGILSILRLPVKAQEVGEISVPPPAAAVELYNAGLELAGSQQFAEASLKFEEALALAPTFTAARYNLGLIYRQLGEKEKAVEELQQSLSGAPQPAMAHRILGELLADLVRIDEAIEQYEAALSLDETQTDLHYAIATLLHRHAKTKEDKQRTIEAYEAAIEKAPRHSSARSAYSSLAQLYYHAGDKEKALHNYDMACRYDASNADLHYNRGVLLNQMSRIQDAVDALKTSIELESPNGKAQYALAEIYYSKLHMDEKAIDAYEAAAADPHFSKATQARDHAKMIKEYLEKKREAEAEADAAMEEGDGSQ</sequence>
<evidence type="ECO:0000313" key="7">
    <source>
        <dbReference type="Proteomes" id="UP000777784"/>
    </source>
</evidence>
<evidence type="ECO:0000256" key="5">
    <source>
        <dbReference type="SAM" id="Coils"/>
    </source>
</evidence>
<comment type="pathway">
    <text evidence="1">Protein modification; protein glycosylation.</text>
</comment>